<dbReference type="Gene3D" id="1.10.225.10">
    <property type="entry name" value="Saposin-like"/>
    <property type="match status" value="1"/>
</dbReference>
<dbReference type="PANTHER" id="PTHR12990:SF5">
    <property type="entry name" value="MESENCEPHALIC ASTROCYTE-DERIVED NEUROTROPHIC FACTOR HOMOLOG"/>
    <property type="match status" value="1"/>
</dbReference>
<evidence type="ECO:0000256" key="2">
    <source>
        <dbReference type="ARBA" id="ARBA00005617"/>
    </source>
</evidence>
<name>A0A913X2Y7_EXADI</name>
<proteinExistence type="inferred from homology"/>
<dbReference type="GO" id="GO:0005576">
    <property type="term" value="C:extracellular region"/>
    <property type="evidence" value="ECO:0007669"/>
    <property type="project" value="UniProtKB-SubCell"/>
</dbReference>
<dbReference type="OrthoDB" id="5597848at2759"/>
<evidence type="ECO:0000256" key="7">
    <source>
        <dbReference type="ARBA" id="ARBA00032923"/>
    </source>
</evidence>
<feature type="domain" description="ARMET C-terminal" evidence="9">
    <location>
        <begin position="128"/>
        <end position="169"/>
    </location>
</feature>
<dbReference type="Proteomes" id="UP000887567">
    <property type="component" value="Unplaced"/>
</dbReference>
<evidence type="ECO:0000313" key="11">
    <source>
        <dbReference type="EnsemblMetazoa" id="XP_020898099.1"/>
    </source>
</evidence>
<evidence type="ECO:0000256" key="5">
    <source>
        <dbReference type="ARBA" id="ARBA00022729"/>
    </source>
</evidence>
<dbReference type="InterPro" id="IPR036361">
    <property type="entry name" value="SAP_dom_sf"/>
</dbReference>
<dbReference type="FunFam" id="1.10.225.10:FF:000003">
    <property type="entry name" value="Mesencephalic astrocyte-derived neurotrophic factor"/>
    <property type="match status" value="1"/>
</dbReference>
<protein>
    <recommendedName>
        <fullName evidence="3">Mesencephalic astrocyte-derived neurotrophic factor homolog</fullName>
    </recommendedName>
    <alternativeName>
        <fullName evidence="7">MANF/CDNF-like protein</fullName>
    </alternativeName>
</protein>
<evidence type="ECO:0000256" key="1">
    <source>
        <dbReference type="ARBA" id="ARBA00004613"/>
    </source>
</evidence>
<evidence type="ECO:0000256" key="6">
    <source>
        <dbReference type="ARBA" id="ARBA00023157"/>
    </source>
</evidence>
<dbReference type="Pfam" id="PF20145">
    <property type="entry name" value="ARMET_N"/>
    <property type="match status" value="1"/>
</dbReference>
<evidence type="ECO:0000313" key="12">
    <source>
        <dbReference type="Proteomes" id="UP000887567"/>
    </source>
</evidence>
<organism evidence="11 12">
    <name type="scientific">Exaiptasia diaphana</name>
    <name type="common">Tropical sea anemone</name>
    <name type="synonym">Aiptasia pulchella</name>
    <dbReference type="NCBI Taxonomy" id="2652724"/>
    <lineage>
        <taxon>Eukaryota</taxon>
        <taxon>Metazoa</taxon>
        <taxon>Cnidaria</taxon>
        <taxon>Anthozoa</taxon>
        <taxon>Hexacorallia</taxon>
        <taxon>Actiniaria</taxon>
        <taxon>Aiptasiidae</taxon>
        <taxon>Exaiptasia</taxon>
    </lineage>
</organism>
<evidence type="ECO:0000256" key="8">
    <source>
        <dbReference type="SAM" id="SignalP"/>
    </source>
</evidence>
<dbReference type="SUPFAM" id="SSF68906">
    <property type="entry name" value="SAP domain"/>
    <property type="match status" value="1"/>
</dbReference>
<dbReference type="PANTHER" id="PTHR12990">
    <property type="entry name" value="ARMET-LIKE PROTEIN"/>
    <property type="match status" value="1"/>
</dbReference>
<comment type="subcellular location">
    <subcellularLocation>
        <location evidence="1">Secreted</location>
    </subcellularLocation>
</comment>
<dbReference type="InterPro" id="IPR045333">
    <property type="entry name" value="ARMET-like"/>
</dbReference>
<comment type="similarity">
    <text evidence="2">Belongs to the ARMET family.</text>
</comment>
<reference evidence="11" key="1">
    <citation type="submission" date="2022-11" db="UniProtKB">
        <authorList>
            <consortium name="EnsemblMetazoa"/>
        </authorList>
    </citation>
    <scope>IDENTIFICATION</scope>
</reference>
<feature type="chain" id="PRO_5036827163" description="Mesencephalic astrocyte-derived neurotrophic factor homolog" evidence="8">
    <location>
        <begin position="23"/>
        <end position="172"/>
    </location>
</feature>
<keyword evidence="4" id="KW-0964">Secreted</keyword>
<feature type="domain" description="ARMET N-terminal" evidence="10">
    <location>
        <begin position="28"/>
        <end position="123"/>
    </location>
</feature>
<sequence length="172" mass="19773">MKLYSLLVVAAILYLDFITVEGALKDKECEVCIKFLNKVKDSLTSEEEGDYKKIETKMRKACKKAKSKDNRFCYYIGGTEDAATGMLNEVTKPMSYSKPVEKICEALKSKDAQICELQYEQKIDLKNTNLKKLRVKQLKKILNDFDETCQGCVEKSDYIKKIEELMAQHSEL</sequence>
<keyword evidence="6" id="KW-1015">Disulfide bond</keyword>
<evidence type="ECO:0000256" key="3">
    <source>
        <dbReference type="ARBA" id="ARBA00014267"/>
    </source>
</evidence>
<dbReference type="InterPro" id="IPR019345">
    <property type="entry name" value="ARMET_C"/>
</dbReference>
<evidence type="ECO:0000256" key="4">
    <source>
        <dbReference type="ARBA" id="ARBA00022525"/>
    </source>
</evidence>
<dbReference type="OMA" id="WSMPADK"/>
<dbReference type="AlphaFoldDB" id="A0A913X2Y7"/>
<feature type="signal peptide" evidence="8">
    <location>
        <begin position="1"/>
        <end position="22"/>
    </location>
</feature>
<dbReference type="Pfam" id="PF10208">
    <property type="entry name" value="ARMET_C"/>
    <property type="match status" value="1"/>
</dbReference>
<keyword evidence="5 8" id="KW-0732">Signal</keyword>
<accession>A0A913X2Y7</accession>
<dbReference type="Gene3D" id="1.10.720.30">
    <property type="entry name" value="SAP domain"/>
    <property type="match status" value="1"/>
</dbReference>
<evidence type="ECO:0000259" key="10">
    <source>
        <dbReference type="Pfam" id="PF20145"/>
    </source>
</evidence>
<dbReference type="KEGG" id="epa:110236884"/>
<dbReference type="GeneID" id="110236884"/>
<dbReference type="InterPro" id="IPR045332">
    <property type="entry name" value="ARMET_N"/>
</dbReference>
<evidence type="ECO:0000259" key="9">
    <source>
        <dbReference type="Pfam" id="PF10208"/>
    </source>
</evidence>
<dbReference type="EnsemblMetazoa" id="XM_021042440.2">
    <property type="protein sequence ID" value="XP_020898099.1"/>
    <property type="gene ID" value="LOC110236884"/>
</dbReference>
<dbReference type="RefSeq" id="XP_020898099.1">
    <property type="nucleotide sequence ID" value="XM_021042440.2"/>
</dbReference>
<keyword evidence="12" id="KW-1185">Reference proteome</keyword>